<dbReference type="EMBL" id="JBHGVX010000004">
    <property type="protein sequence ID" value="KAL1796373.1"/>
    <property type="molecule type" value="Genomic_DNA"/>
</dbReference>
<feature type="region of interest" description="Disordered" evidence="3">
    <location>
        <begin position="1"/>
        <end position="28"/>
    </location>
</feature>
<dbReference type="Proteomes" id="UP001578633">
    <property type="component" value="Chromosome 4"/>
</dbReference>
<feature type="compositionally biased region" description="Basic residues" evidence="3">
    <location>
        <begin position="801"/>
        <end position="811"/>
    </location>
</feature>
<dbReference type="PROSITE" id="PS50127">
    <property type="entry name" value="UBC_2"/>
    <property type="match status" value="1"/>
</dbReference>
<evidence type="ECO:0000256" key="3">
    <source>
        <dbReference type="SAM" id="MobiDB-lite"/>
    </source>
</evidence>
<dbReference type="PANTHER" id="PTHR46116">
    <property type="entry name" value="(E3-INDEPENDENT) E2 UBIQUITIN-CONJUGATING ENZYME"/>
    <property type="match status" value="1"/>
</dbReference>
<accession>A0ABR3UIR9</accession>
<comment type="caution">
    <text evidence="5">The sequence shown here is derived from an EMBL/GenBank/DDBJ whole genome shotgun (WGS) entry which is preliminary data.</text>
</comment>
<feature type="compositionally biased region" description="Low complexity" evidence="3">
    <location>
        <begin position="580"/>
        <end position="607"/>
    </location>
</feature>
<dbReference type="CDD" id="cd23810">
    <property type="entry name" value="UBCc_BIRC6"/>
    <property type="match status" value="1"/>
</dbReference>
<sequence>MGYGGHGYDLHEESDYDTDDFEEGDYSGNLDDPDYMPSVSKGSAHTLGHILNLKEPKRETKVSEAQKVQICEDVFSNMVLGFLTNLLPSLERETCFDFDPPKAVLKMLRNSKILQYCAELLRNDSLADVIKRKDLYQTLFNFLMTVGLHGETSAALFGPRFVRPETVDLLTLSFCAAAPDPSESVSILAECLRNLTTQSAMVLLSAKNNGKYFKNQEGQQMLRVCRNISALSQFIQDQTPVEAGSKKGKETAIVPEDLAVREVEESLMERTYYYYKQAKALESSRPGRFKRLVTEITTLQTSLPPGIFVRYCENRPDILKCVIVGPMGTPYENGLFEFDFFCPAEYPNVPPLANFKGTAGGRISINPNLYAEGKVCLSLLGTWSGEPWKPGESTLLQVLISIQAMILCDEPWYNEPGREAGYTRSLNSPSAMYNSKIREHTVRTAIMAWLEYPKPIWKDVVDHHFNEHGNTILKTVEEWTKDKRSPVKRPRPEVVPDDDGLYDYDDIFNTVRGQPDDVQDMGTMLFRIQRMLKERYRTTFEVTYVPPVKKPTPPPATPRRLNLSSSPWTMFGPPPLDTEASASGAPPLGFASPALAPPSSLSPSSSATDSIGFYQQQLAAAAATPGRGGYAQAIGRGAFSGGHSFLSNNPYKSDGSVAMPNTQGGSSMGLPSVAPRYDTRSTTRGRGEHGINPGMRGGRGGSSLGTPLLPSGANVNMGRGRGNITIGYGGLTGLGRGHGTGEGDIQGGQANTFAPFFPPAPTNFGRGRGAAPPGDSFTLGDLSSGTRGRGFAGGRGARGGRGGRGRGRGRGGRGDGCP</sequence>
<feature type="domain" description="UBC core" evidence="4">
    <location>
        <begin position="287"/>
        <end position="446"/>
    </location>
</feature>
<feature type="region of interest" description="Disordered" evidence="3">
    <location>
        <begin position="652"/>
        <end position="716"/>
    </location>
</feature>
<protein>
    <recommendedName>
        <fullName evidence="4">UBC core domain-containing protein</fullName>
    </recommendedName>
</protein>
<dbReference type="Pfam" id="PF00179">
    <property type="entry name" value="UQ_con"/>
    <property type="match status" value="1"/>
</dbReference>
<dbReference type="InterPro" id="IPR016135">
    <property type="entry name" value="UBQ-conjugating_enzyme/RWD"/>
</dbReference>
<organism evidence="5 6">
    <name type="scientific">Alternaria dauci</name>
    <dbReference type="NCBI Taxonomy" id="48095"/>
    <lineage>
        <taxon>Eukaryota</taxon>
        <taxon>Fungi</taxon>
        <taxon>Dikarya</taxon>
        <taxon>Ascomycota</taxon>
        <taxon>Pezizomycotina</taxon>
        <taxon>Dothideomycetes</taxon>
        <taxon>Pleosporomycetidae</taxon>
        <taxon>Pleosporales</taxon>
        <taxon>Pleosporineae</taxon>
        <taxon>Pleosporaceae</taxon>
        <taxon>Alternaria</taxon>
        <taxon>Alternaria sect. Porri</taxon>
    </lineage>
</organism>
<feature type="region of interest" description="Disordered" evidence="3">
    <location>
        <begin position="547"/>
        <end position="608"/>
    </location>
</feature>
<evidence type="ECO:0000313" key="5">
    <source>
        <dbReference type="EMBL" id="KAL1796373.1"/>
    </source>
</evidence>
<name>A0ABR3UIR9_9PLEO</name>
<dbReference type="PANTHER" id="PTHR46116:SF15">
    <property type="entry name" value="(E3-INDEPENDENT) E2 UBIQUITIN-CONJUGATING ENZYME"/>
    <property type="match status" value="1"/>
</dbReference>
<gene>
    <name evidence="5" type="ORF">ACET3X_004913</name>
</gene>
<feature type="compositionally biased region" description="Acidic residues" evidence="3">
    <location>
        <begin position="14"/>
        <end position="25"/>
    </location>
</feature>
<dbReference type="Gene3D" id="3.10.110.10">
    <property type="entry name" value="Ubiquitin Conjugating Enzyme"/>
    <property type="match status" value="1"/>
</dbReference>
<feature type="compositionally biased region" description="Basic and acidic residues" evidence="3">
    <location>
        <begin position="677"/>
        <end position="689"/>
    </location>
</feature>
<dbReference type="SUPFAM" id="SSF54495">
    <property type="entry name" value="UBC-like"/>
    <property type="match status" value="1"/>
</dbReference>
<keyword evidence="2" id="KW-0833">Ubl conjugation pathway</keyword>
<dbReference type="GeneID" id="96085235"/>
<dbReference type="SMART" id="SM00212">
    <property type="entry name" value="UBCc"/>
    <property type="match status" value="1"/>
</dbReference>
<reference evidence="5 6" key="1">
    <citation type="submission" date="2024-09" db="EMBL/GenBank/DDBJ databases">
        <title>T2T genomes of carrot and Alternaria dauci and their utility for understanding host-pathogen interaction during carrot leaf blight disease.</title>
        <authorList>
            <person name="Liu W."/>
            <person name="Xu S."/>
            <person name="Ou C."/>
            <person name="Liu X."/>
            <person name="Zhuang F."/>
            <person name="Deng X.W."/>
        </authorList>
    </citation>
    <scope>NUCLEOTIDE SEQUENCE [LARGE SCALE GENOMIC DNA]</scope>
    <source>
        <strain evidence="5 6">A2016</strain>
    </source>
</reference>
<feature type="compositionally biased region" description="Pro residues" evidence="3">
    <location>
        <begin position="548"/>
        <end position="557"/>
    </location>
</feature>
<dbReference type="InterPro" id="IPR000608">
    <property type="entry name" value="UBC"/>
</dbReference>
<keyword evidence="1" id="KW-0808">Transferase</keyword>
<evidence type="ECO:0000313" key="6">
    <source>
        <dbReference type="Proteomes" id="UP001578633"/>
    </source>
</evidence>
<evidence type="ECO:0000256" key="1">
    <source>
        <dbReference type="ARBA" id="ARBA00022679"/>
    </source>
</evidence>
<evidence type="ECO:0000259" key="4">
    <source>
        <dbReference type="PROSITE" id="PS50127"/>
    </source>
</evidence>
<feature type="compositionally biased region" description="Gly residues" evidence="3">
    <location>
        <begin position="787"/>
        <end position="800"/>
    </location>
</feature>
<dbReference type="RefSeq" id="XP_069306957.1">
    <property type="nucleotide sequence ID" value="XM_069451060.1"/>
</dbReference>
<feature type="region of interest" description="Disordered" evidence="3">
    <location>
        <begin position="758"/>
        <end position="818"/>
    </location>
</feature>
<evidence type="ECO:0000256" key="2">
    <source>
        <dbReference type="ARBA" id="ARBA00022786"/>
    </source>
</evidence>
<keyword evidence="6" id="KW-1185">Reference proteome</keyword>
<proteinExistence type="predicted"/>